<organism evidence="1 2">
    <name type="scientific">Lactococcus formosensis</name>
    <dbReference type="NCBI Taxonomy" id="1281486"/>
    <lineage>
        <taxon>Bacteria</taxon>
        <taxon>Bacillati</taxon>
        <taxon>Bacillota</taxon>
        <taxon>Bacilli</taxon>
        <taxon>Lactobacillales</taxon>
        <taxon>Streptococcaceae</taxon>
        <taxon>Lactococcus</taxon>
    </lineage>
</organism>
<protein>
    <submittedName>
        <fullName evidence="1">HAD family phosphatase</fullName>
    </submittedName>
</protein>
<dbReference type="PANTHER" id="PTHR43434">
    <property type="entry name" value="PHOSPHOGLYCOLATE PHOSPHATASE"/>
    <property type="match status" value="1"/>
</dbReference>
<dbReference type="NCBIfam" id="TIGR01549">
    <property type="entry name" value="HAD-SF-IA-v1"/>
    <property type="match status" value="1"/>
</dbReference>
<name>A0A9Q8Y1H8_9LACT</name>
<dbReference type="SUPFAM" id="SSF56784">
    <property type="entry name" value="HAD-like"/>
    <property type="match status" value="1"/>
</dbReference>
<dbReference type="EMBL" id="CP086395">
    <property type="protein sequence ID" value="USJ19774.1"/>
    <property type="molecule type" value="Genomic_DNA"/>
</dbReference>
<dbReference type="InterPro" id="IPR023214">
    <property type="entry name" value="HAD_sf"/>
</dbReference>
<sequence length="219" mass="24775">MNKFKAVIFDMDGVLVDTEQFYAQRREEFFSNHNISIQHMKYSDFIGGNMREIWPQILGVDYDQDEAAKLHAAYLELKDNNPLPYKDLLFPDVRDVLEALEKDNFKIGLASSSAMQDIDEMLKVHGLRPYFKSILSGNDLKATKPNPEIYQLSMKALNVKPEETLIIEDSEKGIAAGKAAGATVWAIEDMRFGMNQSAADVWLPNLTAVKERLEGLSVK</sequence>
<dbReference type="GO" id="GO:0008967">
    <property type="term" value="F:phosphoglycolate phosphatase activity"/>
    <property type="evidence" value="ECO:0007669"/>
    <property type="project" value="TreeGrafter"/>
</dbReference>
<dbReference type="Proteomes" id="UP001056730">
    <property type="component" value="Chromosome"/>
</dbReference>
<dbReference type="GO" id="GO:0006281">
    <property type="term" value="P:DNA repair"/>
    <property type="evidence" value="ECO:0007669"/>
    <property type="project" value="TreeGrafter"/>
</dbReference>
<dbReference type="KEGG" id="lfo:LMK00_08030"/>
<dbReference type="NCBIfam" id="TIGR01509">
    <property type="entry name" value="HAD-SF-IA-v3"/>
    <property type="match status" value="1"/>
</dbReference>
<gene>
    <name evidence="1" type="ORF">LMK00_08030</name>
</gene>
<dbReference type="AlphaFoldDB" id="A0A9Q8Y1H8"/>
<dbReference type="Gene3D" id="1.10.150.240">
    <property type="entry name" value="Putative phosphatase, domain 2"/>
    <property type="match status" value="1"/>
</dbReference>
<dbReference type="SFLD" id="SFLDS00003">
    <property type="entry name" value="Haloacid_Dehalogenase"/>
    <property type="match status" value="1"/>
</dbReference>
<dbReference type="CDD" id="cd07505">
    <property type="entry name" value="HAD_BPGM-like"/>
    <property type="match status" value="1"/>
</dbReference>
<dbReference type="InterPro" id="IPR050155">
    <property type="entry name" value="HAD-like_hydrolase_sf"/>
</dbReference>
<dbReference type="PRINTS" id="PR00413">
    <property type="entry name" value="HADHALOGNASE"/>
</dbReference>
<dbReference type="GeneID" id="89495391"/>
<dbReference type="SFLD" id="SFLDG01129">
    <property type="entry name" value="C1.5:_HAD__Beta-PGM__Phosphata"/>
    <property type="match status" value="1"/>
</dbReference>
<evidence type="ECO:0000313" key="2">
    <source>
        <dbReference type="Proteomes" id="UP001056730"/>
    </source>
</evidence>
<evidence type="ECO:0000313" key="1">
    <source>
        <dbReference type="EMBL" id="USJ19774.1"/>
    </source>
</evidence>
<accession>A0A9Q8Y1H8</accession>
<dbReference type="InterPro" id="IPR023198">
    <property type="entry name" value="PGP-like_dom2"/>
</dbReference>
<dbReference type="InterPro" id="IPR041492">
    <property type="entry name" value="HAD_2"/>
</dbReference>
<dbReference type="GO" id="GO:0005829">
    <property type="term" value="C:cytosol"/>
    <property type="evidence" value="ECO:0007669"/>
    <property type="project" value="TreeGrafter"/>
</dbReference>
<dbReference type="Pfam" id="PF13419">
    <property type="entry name" value="HAD_2"/>
    <property type="match status" value="1"/>
</dbReference>
<dbReference type="SFLD" id="SFLDG01135">
    <property type="entry name" value="C1.5.6:_HAD__Beta-PGM__Phospha"/>
    <property type="match status" value="1"/>
</dbReference>
<dbReference type="InterPro" id="IPR006439">
    <property type="entry name" value="HAD-SF_hydro_IA"/>
</dbReference>
<dbReference type="Gene3D" id="3.40.50.1000">
    <property type="entry name" value="HAD superfamily/HAD-like"/>
    <property type="match status" value="1"/>
</dbReference>
<reference evidence="1" key="1">
    <citation type="journal article" date="2022" name="Front. Microbiol.">
        <title>Feed Insects as a Reservoir of Granadaene-Producing Lactococci.</title>
        <authorList>
            <person name="Neuzil-Bunesova V."/>
            <person name="Ramirez Garcia A."/>
            <person name="Modrackova N."/>
            <person name="Makovska M."/>
            <person name="Sabolova M."/>
            <person name="Sproer C."/>
            <person name="Bunk B."/>
            <person name="Blom J."/>
            <person name="Schwab C."/>
        </authorList>
    </citation>
    <scope>NUCLEOTIDE SEQUENCE</scope>
    <source>
        <strain evidence="1">I4/6O</strain>
    </source>
</reference>
<dbReference type="PANTHER" id="PTHR43434:SF1">
    <property type="entry name" value="PHOSPHOGLYCOLATE PHOSPHATASE"/>
    <property type="match status" value="1"/>
</dbReference>
<dbReference type="InterPro" id="IPR036412">
    <property type="entry name" value="HAD-like_sf"/>
</dbReference>
<proteinExistence type="predicted"/>
<dbReference type="RefSeq" id="WP_017369270.1">
    <property type="nucleotide sequence ID" value="NZ_BOVP01000003.1"/>
</dbReference>